<feature type="compositionally biased region" description="Polar residues" evidence="2">
    <location>
        <begin position="27"/>
        <end position="40"/>
    </location>
</feature>
<dbReference type="EMBL" id="BLQM01000491">
    <property type="protein sequence ID" value="GMH92297.1"/>
    <property type="molecule type" value="Genomic_DNA"/>
</dbReference>
<organism evidence="4 5">
    <name type="scientific">Triparma laevis f. inornata</name>
    <dbReference type="NCBI Taxonomy" id="1714386"/>
    <lineage>
        <taxon>Eukaryota</taxon>
        <taxon>Sar</taxon>
        <taxon>Stramenopiles</taxon>
        <taxon>Ochrophyta</taxon>
        <taxon>Bolidophyceae</taxon>
        <taxon>Parmales</taxon>
        <taxon>Triparmaceae</taxon>
        <taxon>Triparma</taxon>
    </lineage>
</organism>
<keyword evidence="3" id="KW-0472">Membrane</keyword>
<keyword evidence="1" id="KW-0175">Coiled coil</keyword>
<evidence type="ECO:0000313" key="4">
    <source>
        <dbReference type="EMBL" id="GMH92297.1"/>
    </source>
</evidence>
<proteinExistence type="predicted"/>
<feature type="coiled-coil region" evidence="1">
    <location>
        <begin position="856"/>
        <end position="883"/>
    </location>
</feature>
<evidence type="ECO:0000256" key="1">
    <source>
        <dbReference type="SAM" id="Coils"/>
    </source>
</evidence>
<evidence type="ECO:0000256" key="2">
    <source>
        <dbReference type="SAM" id="MobiDB-lite"/>
    </source>
</evidence>
<keyword evidence="3" id="KW-0812">Transmembrane</keyword>
<feature type="transmembrane region" description="Helical" evidence="3">
    <location>
        <begin position="946"/>
        <end position="967"/>
    </location>
</feature>
<reference evidence="5" key="1">
    <citation type="journal article" date="2023" name="Commun. Biol.">
        <title>Genome analysis of Parmales, the sister group of diatoms, reveals the evolutionary specialization of diatoms from phago-mixotrophs to photoautotrophs.</title>
        <authorList>
            <person name="Ban H."/>
            <person name="Sato S."/>
            <person name="Yoshikawa S."/>
            <person name="Yamada K."/>
            <person name="Nakamura Y."/>
            <person name="Ichinomiya M."/>
            <person name="Sato N."/>
            <person name="Blanc-Mathieu R."/>
            <person name="Endo H."/>
            <person name="Kuwata A."/>
            <person name="Ogata H."/>
        </authorList>
    </citation>
    <scope>NUCLEOTIDE SEQUENCE [LARGE SCALE GENOMIC DNA]</scope>
</reference>
<protein>
    <submittedName>
        <fullName evidence="4">Uncharacterized protein</fullName>
    </submittedName>
</protein>
<name>A0A9W7EVN6_9STRA</name>
<feature type="transmembrane region" description="Helical" evidence="3">
    <location>
        <begin position="427"/>
        <end position="450"/>
    </location>
</feature>
<sequence length="999" mass="117237">MNPEPNVSRRAAAQGRRQTPAPATMRANASRQRRLSNMTIYDTLGPNPHRRNSGSSISSMSIASLRRHGGATGHSKSRLLEKDTFSLKHTLKQAESSVFADDDNDPGDKQFIEDMIRNEFPEHPNHDELDLFGVIDSVISSPSDHDNYPDADWCTQNWVEMYGPDQQWHITTITRIDEREPTDQRQDDLIEEALFKTHTMVNREIDALRQEMTHQKDSLLELSQKAVTASKWKMAGKDIIKSNNKDAENLNDIQKAKRASRIAKEVYRIKEGKIKEMTEIPDITKYEYLYDCGYHYKLMDAKFIRAPEEGLRVIFGDRPWLWQQYVLLKYEERVRFSKGHNDDFESLDPVAFAKEFWKVFLAKFEESNPNHPLYNDVLKNHTKAHQKLEEHLLKPFVILDDIRTGDGWDEFEEASAFTYLSVLGTGFFIPCICCAIQLIILGILSYDALLKTDELNRELLSCPEGDMKARGIIWLIGIFYMTKVVPDQFMFFYKVAGNVDCPYSKMMSFRSYIHQYGEDNIGQVLGYNMDIVMNAGFKALALILNIYILFNTSAVIDIVLNCIALEFVSEMDEQFVKSDWWDHDGRWIRAGCIELLLRKEIETMKLLDHKLIIQDYGVTEKDIDSMVDPTNDDVIQGEVGDVGRFKKKGFRNKNKAYEDCLNPKLRESPYMKNLIKLRQIVENMPDKRPQAIREFVKKRKEFGMLAKFMNKVYKIICKTEKRSETAMFWKFEKYRTWSYWTYLLYCEEGKDYRERGSTRTTTATDGIQTIWKSTAWSFCDFAKIKKLRVLTKKRWRNTSDKYLQKQLTFEIFKFAAKEYKKEKDGHHSWLDDNKASMKESFKGLNTETRSGRALTDEEFQNEVRTWEEKVKDEEDNLRDECRKNYKPFDEYKNYDTFTIVPAIESFKSEVFQTFVFINMWESWGHLFKRNNYGKMLQVTLDWIIRWFVWSLTLIFFPLVVCWVLYYIPSHCMEAEFEKISGLIDGLVDSGSDYLNEHME</sequence>
<keyword evidence="3" id="KW-1133">Transmembrane helix</keyword>
<accession>A0A9W7EVN6</accession>
<feature type="region of interest" description="Disordered" evidence="2">
    <location>
        <begin position="1"/>
        <end position="57"/>
    </location>
</feature>
<gene>
    <name evidence="4" type="ORF">TL16_g12304</name>
</gene>
<dbReference type="Proteomes" id="UP001162640">
    <property type="component" value="Unassembled WGS sequence"/>
</dbReference>
<dbReference type="AlphaFoldDB" id="A0A9W7EVN6"/>
<evidence type="ECO:0000313" key="5">
    <source>
        <dbReference type="Proteomes" id="UP001162640"/>
    </source>
</evidence>
<comment type="caution">
    <text evidence="4">The sequence shown here is derived from an EMBL/GenBank/DDBJ whole genome shotgun (WGS) entry which is preliminary data.</text>
</comment>
<evidence type="ECO:0000256" key="3">
    <source>
        <dbReference type="SAM" id="Phobius"/>
    </source>
</evidence>